<proteinExistence type="predicted"/>
<evidence type="ECO:0000313" key="4">
    <source>
        <dbReference type="Proteomes" id="UP000622687"/>
    </source>
</evidence>
<gene>
    <name evidence="3" type="ORF">I6U51_16070</name>
</gene>
<dbReference type="GO" id="GO:0030288">
    <property type="term" value="C:outer membrane-bounded periplasmic space"/>
    <property type="evidence" value="ECO:0007669"/>
    <property type="project" value="TreeGrafter"/>
</dbReference>
<evidence type="ECO:0000256" key="1">
    <source>
        <dbReference type="ARBA" id="ARBA00022729"/>
    </source>
</evidence>
<dbReference type="PANTHER" id="PTHR30006">
    <property type="entry name" value="THIAMINE-BINDING PERIPLASMIC PROTEIN-RELATED"/>
    <property type="match status" value="1"/>
</dbReference>
<dbReference type="EMBL" id="JAEEGB010000019">
    <property type="protein sequence ID" value="MBI6874201.1"/>
    <property type="molecule type" value="Genomic_DNA"/>
</dbReference>
<reference evidence="3" key="1">
    <citation type="submission" date="2020-12" db="EMBL/GenBank/DDBJ databases">
        <title>Clostridium thailandense sp. nov., a novel acetogenic bacterium isolated from peat land soil in Thailand.</title>
        <authorList>
            <person name="Chaikitkaew S."/>
            <person name="Birkeland N.K."/>
        </authorList>
    </citation>
    <scope>NUCLEOTIDE SEQUENCE</scope>
    <source>
        <strain evidence="3">DSM 17425</strain>
    </source>
</reference>
<dbReference type="SUPFAM" id="SSF53850">
    <property type="entry name" value="Periplasmic binding protein-like II"/>
    <property type="match status" value="1"/>
</dbReference>
<dbReference type="Proteomes" id="UP000622687">
    <property type="component" value="Unassembled WGS sequence"/>
</dbReference>
<dbReference type="GO" id="GO:0030975">
    <property type="term" value="F:thiamine binding"/>
    <property type="evidence" value="ECO:0007669"/>
    <property type="project" value="TreeGrafter"/>
</dbReference>
<keyword evidence="1 2" id="KW-0732">Signal</keyword>
<comment type="caution">
    <text evidence="3">The sequence shown here is derived from an EMBL/GenBank/DDBJ whole genome shotgun (WGS) entry which is preliminary data.</text>
</comment>
<dbReference type="Gene3D" id="3.40.190.10">
    <property type="entry name" value="Periplasmic binding protein-like II"/>
    <property type="match status" value="2"/>
</dbReference>
<dbReference type="GO" id="GO:0030976">
    <property type="term" value="F:thiamine pyrophosphate binding"/>
    <property type="evidence" value="ECO:0007669"/>
    <property type="project" value="TreeGrafter"/>
</dbReference>
<dbReference type="RefSeq" id="WP_211143605.1">
    <property type="nucleotide sequence ID" value="NZ_JAEEGB010000019.1"/>
</dbReference>
<dbReference type="PANTHER" id="PTHR30006:SF2">
    <property type="entry name" value="ABC TRANSPORTER SUBSTRATE-BINDING PROTEIN"/>
    <property type="match status" value="1"/>
</dbReference>
<keyword evidence="4" id="KW-1185">Reference proteome</keyword>
<organism evidence="3 4">
    <name type="scientific">Clostridium aciditolerans</name>
    <dbReference type="NCBI Taxonomy" id="339861"/>
    <lineage>
        <taxon>Bacteria</taxon>
        <taxon>Bacillati</taxon>
        <taxon>Bacillota</taxon>
        <taxon>Clostridia</taxon>
        <taxon>Eubacteriales</taxon>
        <taxon>Clostridiaceae</taxon>
        <taxon>Clostridium</taxon>
    </lineage>
</organism>
<name>A0A934M7R2_9CLOT</name>
<protein>
    <submittedName>
        <fullName evidence="3">ABC transporter substrate-binding protein</fullName>
    </submittedName>
</protein>
<accession>A0A934M7R2</accession>
<dbReference type="PROSITE" id="PS51257">
    <property type="entry name" value="PROKAR_LIPOPROTEIN"/>
    <property type="match status" value="1"/>
</dbReference>
<dbReference type="Pfam" id="PF13343">
    <property type="entry name" value="SBP_bac_6"/>
    <property type="match status" value="1"/>
</dbReference>
<evidence type="ECO:0000313" key="3">
    <source>
        <dbReference type="EMBL" id="MBI6874201.1"/>
    </source>
</evidence>
<dbReference type="AlphaFoldDB" id="A0A934M7R2"/>
<feature type="signal peptide" evidence="2">
    <location>
        <begin position="1"/>
        <end position="21"/>
    </location>
</feature>
<feature type="chain" id="PRO_5039336523" evidence="2">
    <location>
        <begin position="22"/>
        <end position="364"/>
    </location>
</feature>
<dbReference type="GO" id="GO:0015888">
    <property type="term" value="P:thiamine transport"/>
    <property type="evidence" value="ECO:0007669"/>
    <property type="project" value="TreeGrafter"/>
</dbReference>
<sequence>MNIKKVLTVLFASTIIATSMVGCGSKVQESANKPTQQNVSVEELTNLAKKEGQVVSVGMPDSWADWKDTWNDLKVKYSLNHSDTDLSSAEEIAKFDAEKNNATADIGDMGAAFAPIAVEKGVAQPYKTSHWNSVPDWAKDKDGNWMVAYTGTMAILTNKDLVKNPPKSFHDILNGDYKVTIDDVAGGNQSQMAVLAAARAFGGDENNIQPGLDFFAKLAKQGRLVINKNDLASVEKGEVQVTLVWDFNGLGYRDKIDAKRFDVCIPQEGSIRTGYTTIINKYAPHPNAAKLTREYIFSDEGQINLAKGYAKPVRTDVKLPDDVKAKLLPDDQYKNVKSVDYNAWNKTKTTLPQLWQEQVLVNIK</sequence>
<evidence type="ECO:0000256" key="2">
    <source>
        <dbReference type="SAM" id="SignalP"/>
    </source>
</evidence>